<feature type="compositionally biased region" description="Basic residues" evidence="10">
    <location>
        <begin position="478"/>
        <end position="489"/>
    </location>
</feature>
<dbReference type="VEuPathDB" id="FungiDB:H257_00825"/>
<evidence type="ECO:0000256" key="8">
    <source>
        <dbReference type="ARBA" id="ARBA00024334"/>
    </source>
</evidence>
<dbReference type="Gene3D" id="3.30.200.20">
    <property type="entry name" value="Phosphorylase Kinase, domain 1"/>
    <property type="match status" value="1"/>
</dbReference>
<keyword evidence="4 9" id="KW-0547">Nucleotide-binding</keyword>
<dbReference type="AlphaFoldDB" id="W4HDG8"/>
<dbReference type="GO" id="GO:0004674">
    <property type="term" value="F:protein serine/threonine kinase activity"/>
    <property type="evidence" value="ECO:0007669"/>
    <property type="project" value="UniProtKB-KW"/>
</dbReference>
<dbReference type="Pfam" id="PF00069">
    <property type="entry name" value="Pkinase"/>
    <property type="match status" value="1"/>
</dbReference>
<feature type="compositionally biased region" description="Basic and acidic residues" evidence="10">
    <location>
        <begin position="493"/>
        <end position="513"/>
    </location>
</feature>
<dbReference type="PROSITE" id="PS00107">
    <property type="entry name" value="PROTEIN_KINASE_ATP"/>
    <property type="match status" value="1"/>
</dbReference>
<dbReference type="GO" id="GO:0005509">
    <property type="term" value="F:calcium ion binding"/>
    <property type="evidence" value="ECO:0007669"/>
    <property type="project" value="InterPro"/>
</dbReference>
<evidence type="ECO:0000256" key="4">
    <source>
        <dbReference type="ARBA" id="ARBA00022741"/>
    </source>
</evidence>
<dbReference type="SMART" id="SM00054">
    <property type="entry name" value="EFh"/>
    <property type="match status" value="2"/>
</dbReference>
<dbReference type="PROSITE" id="PS50011">
    <property type="entry name" value="PROTEIN_KINASE_DOM"/>
    <property type="match status" value="1"/>
</dbReference>
<dbReference type="InterPro" id="IPR008271">
    <property type="entry name" value="Ser/Thr_kinase_AS"/>
</dbReference>
<feature type="domain" description="EF-hand" evidence="12">
    <location>
        <begin position="436"/>
        <end position="471"/>
    </location>
</feature>
<dbReference type="Gene3D" id="1.10.238.10">
    <property type="entry name" value="EF-hand"/>
    <property type="match status" value="2"/>
</dbReference>
<dbReference type="RefSeq" id="XP_009822016.1">
    <property type="nucleotide sequence ID" value="XM_009823714.1"/>
</dbReference>
<proteinExistence type="inferred from homology"/>
<dbReference type="PROSITE" id="PS00108">
    <property type="entry name" value="PROTEIN_KINASE_ST"/>
    <property type="match status" value="1"/>
</dbReference>
<feature type="domain" description="Protein kinase" evidence="11">
    <location>
        <begin position="34"/>
        <end position="289"/>
    </location>
</feature>
<comment type="cofactor">
    <cofactor evidence="1">
        <name>Mg(2+)</name>
        <dbReference type="ChEBI" id="CHEBI:18420"/>
    </cofactor>
</comment>
<dbReference type="CDD" id="cd05117">
    <property type="entry name" value="STKc_CAMK"/>
    <property type="match status" value="1"/>
</dbReference>
<dbReference type="InterPro" id="IPR018247">
    <property type="entry name" value="EF_Hand_1_Ca_BS"/>
</dbReference>
<evidence type="ECO:0000256" key="2">
    <source>
        <dbReference type="ARBA" id="ARBA00022527"/>
    </source>
</evidence>
<evidence type="ECO:0000256" key="3">
    <source>
        <dbReference type="ARBA" id="ARBA00022679"/>
    </source>
</evidence>
<sequence length="513" mass="57463">MGCMQSTDASGGLPDSFLRNLSQHHQGLDVFAYYKVVRELGTGAFGVVNLVQNISTGDQYAMKVITIGPNAKVSVLRNEINLWRGLQHPNIVRLVETYESPTHIHMIMELCTGGHMLNAVKTRKQAFPEDAAKEIVRKLTSSIYYLHLKNICHRDIKLENILYETDQDGSDVKLCDFGASTLFRDGVLMQTVLGSVVYMAPEFLEGQYTQACDMWSLGVVMYMLLSNSMPFHGNTEEDLIESIFAAKLSFQDEVWADVSVEAKSLVKKLLNPNVTERYSSLQVLRHPWIASAKTNNLPTQDIDRIIAQLSEYASYSRMKRAALLAVAFCSPSIDTTAIRKAFDQLNVLHNGVLTLKDLEQAALTDQYPTVDFEKIFTSLDIENSNQVNFLEFVSATMTVNLQGEKVLRKAYGLFSPDETKGGITELTLGRVLGHDFDEASVKDMIRTADVDKDGAINYSEFVHLLEAKPVGKQNSARRSFRISSRRKLTQQKSNDEDSRVSNEPQPEKGPNRV</sequence>
<evidence type="ECO:0000256" key="1">
    <source>
        <dbReference type="ARBA" id="ARBA00001946"/>
    </source>
</evidence>
<keyword evidence="5 13" id="KW-0418">Kinase</keyword>
<dbReference type="InterPro" id="IPR017441">
    <property type="entry name" value="Protein_kinase_ATP_BS"/>
</dbReference>
<keyword evidence="2 13" id="KW-0723">Serine/threonine-protein kinase</keyword>
<dbReference type="EMBL" id="KI913114">
    <property type="protein sequence ID" value="ETV89616.1"/>
    <property type="molecule type" value="Genomic_DNA"/>
</dbReference>
<comment type="similarity">
    <text evidence="8">Belongs to the protein kinase superfamily. Ser/Thr protein kinase family. CDPK subfamily.</text>
</comment>
<dbReference type="Pfam" id="PF00036">
    <property type="entry name" value="EF-hand_1"/>
    <property type="match status" value="1"/>
</dbReference>
<dbReference type="FunFam" id="1.10.510.10:FF:000571">
    <property type="entry name" value="Maternal embryonic leucine zipper kinase"/>
    <property type="match status" value="1"/>
</dbReference>
<dbReference type="InterPro" id="IPR000719">
    <property type="entry name" value="Prot_kinase_dom"/>
</dbReference>
<evidence type="ECO:0000256" key="10">
    <source>
        <dbReference type="SAM" id="MobiDB-lite"/>
    </source>
</evidence>
<dbReference type="SUPFAM" id="SSF56112">
    <property type="entry name" value="Protein kinase-like (PK-like)"/>
    <property type="match status" value="1"/>
</dbReference>
<dbReference type="SUPFAM" id="SSF47473">
    <property type="entry name" value="EF-hand"/>
    <property type="match status" value="1"/>
</dbReference>
<protein>
    <submittedName>
        <fullName evidence="13">Serine/threonine protein kinase</fullName>
    </submittedName>
</protein>
<evidence type="ECO:0000259" key="11">
    <source>
        <dbReference type="PROSITE" id="PS50011"/>
    </source>
</evidence>
<evidence type="ECO:0000259" key="12">
    <source>
        <dbReference type="PROSITE" id="PS50222"/>
    </source>
</evidence>
<dbReference type="PANTHER" id="PTHR24349">
    <property type="entry name" value="SERINE/THREONINE-PROTEIN KINASE"/>
    <property type="match status" value="1"/>
</dbReference>
<dbReference type="InterPro" id="IPR002048">
    <property type="entry name" value="EF_hand_dom"/>
</dbReference>
<feature type="region of interest" description="Disordered" evidence="10">
    <location>
        <begin position="475"/>
        <end position="513"/>
    </location>
</feature>
<keyword evidence="6" id="KW-0106">Calcium</keyword>
<dbReference type="PROSITE" id="PS00018">
    <property type="entry name" value="EF_HAND_1"/>
    <property type="match status" value="1"/>
</dbReference>
<organism evidence="13">
    <name type="scientific">Aphanomyces astaci</name>
    <name type="common">Crayfish plague agent</name>
    <dbReference type="NCBI Taxonomy" id="112090"/>
    <lineage>
        <taxon>Eukaryota</taxon>
        <taxon>Sar</taxon>
        <taxon>Stramenopiles</taxon>
        <taxon>Oomycota</taxon>
        <taxon>Saprolegniomycetes</taxon>
        <taxon>Saprolegniales</taxon>
        <taxon>Verrucalvaceae</taxon>
        <taxon>Aphanomyces</taxon>
    </lineage>
</organism>
<gene>
    <name evidence="13" type="ORF">H257_00825</name>
</gene>
<dbReference type="SMART" id="SM00220">
    <property type="entry name" value="S_TKc"/>
    <property type="match status" value="1"/>
</dbReference>
<dbReference type="InterPro" id="IPR011992">
    <property type="entry name" value="EF-hand-dom_pair"/>
</dbReference>
<dbReference type="OrthoDB" id="40902at2759"/>
<evidence type="ECO:0000256" key="7">
    <source>
        <dbReference type="ARBA" id="ARBA00022840"/>
    </source>
</evidence>
<evidence type="ECO:0000313" key="13">
    <source>
        <dbReference type="EMBL" id="ETV89616.1"/>
    </source>
</evidence>
<dbReference type="STRING" id="112090.W4HDG8"/>
<dbReference type="PROSITE" id="PS50222">
    <property type="entry name" value="EF_HAND_2"/>
    <property type="match status" value="1"/>
</dbReference>
<reference evidence="13" key="1">
    <citation type="submission" date="2013-12" db="EMBL/GenBank/DDBJ databases">
        <title>The Genome Sequence of Aphanomyces astaci APO3.</title>
        <authorList>
            <consortium name="The Broad Institute Genomics Platform"/>
            <person name="Russ C."/>
            <person name="Tyler B."/>
            <person name="van West P."/>
            <person name="Dieguez-Uribeondo J."/>
            <person name="Young S.K."/>
            <person name="Zeng Q."/>
            <person name="Gargeya S."/>
            <person name="Fitzgerald M."/>
            <person name="Abouelleil A."/>
            <person name="Alvarado L."/>
            <person name="Chapman S.B."/>
            <person name="Gainer-Dewar J."/>
            <person name="Goldberg J."/>
            <person name="Griggs A."/>
            <person name="Gujja S."/>
            <person name="Hansen M."/>
            <person name="Howarth C."/>
            <person name="Imamovic A."/>
            <person name="Ireland A."/>
            <person name="Larimer J."/>
            <person name="McCowan C."/>
            <person name="Murphy C."/>
            <person name="Pearson M."/>
            <person name="Poon T.W."/>
            <person name="Priest M."/>
            <person name="Roberts A."/>
            <person name="Saif S."/>
            <person name="Shea T."/>
            <person name="Sykes S."/>
            <person name="Wortman J."/>
            <person name="Nusbaum C."/>
            <person name="Birren B."/>
        </authorList>
    </citation>
    <scope>NUCLEOTIDE SEQUENCE [LARGE SCALE GENOMIC DNA]</scope>
    <source>
        <strain evidence="13">APO3</strain>
    </source>
</reference>
<feature type="binding site" evidence="9">
    <location>
        <position position="63"/>
    </location>
    <ligand>
        <name>ATP</name>
        <dbReference type="ChEBI" id="CHEBI:30616"/>
    </ligand>
</feature>
<dbReference type="InterPro" id="IPR050205">
    <property type="entry name" value="CDPK_Ser/Thr_kinases"/>
</dbReference>
<accession>W4HDG8</accession>
<dbReference type="Gene3D" id="1.10.510.10">
    <property type="entry name" value="Transferase(Phosphotransferase) domain 1"/>
    <property type="match status" value="1"/>
</dbReference>
<dbReference type="GO" id="GO:0005524">
    <property type="term" value="F:ATP binding"/>
    <property type="evidence" value="ECO:0007669"/>
    <property type="project" value="UniProtKB-UniRule"/>
</dbReference>
<dbReference type="GeneID" id="20802821"/>
<keyword evidence="7 9" id="KW-0067">ATP-binding</keyword>
<keyword evidence="3" id="KW-0808">Transferase</keyword>
<name>W4HDG8_APHAT</name>
<evidence type="ECO:0000256" key="6">
    <source>
        <dbReference type="ARBA" id="ARBA00022837"/>
    </source>
</evidence>
<evidence type="ECO:0000256" key="9">
    <source>
        <dbReference type="PROSITE-ProRule" id="PRU10141"/>
    </source>
</evidence>
<evidence type="ECO:0000256" key="5">
    <source>
        <dbReference type="ARBA" id="ARBA00022777"/>
    </source>
</evidence>
<dbReference type="InterPro" id="IPR011009">
    <property type="entry name" value="Kinase-like_dom_sf"/>
</dbReference>